<dbReference type="SUPFAM" id="SSF55909">
    <property type="entry name" value="Pentein"/>
    <property type="match status" value="1"/>
</dbReference>
<gene>
    <name evidence="2" type="ORF">BW897_22960</name>
</gene>
<proteinExistence type="predicted"/>
<reference evidence="2 3" key="1">
    <citation type="submission" date="2017-01" db="EMBL/GenBank/DDBJ databases">
        <title>Bacillus cereus isolates.</title>
        <authorList>
            <person name="Beno S.M."/>
        </authorList>
    </citation>
    <scope>NUCLEOTIDE SEQUENCE [LARGE SCALE GENOMIC DNA]</scope>
    <source>
        <strain evidence="2 3">FSL H8-0485</strain>
    </source>
</reference>
<name>A0A1S9TKD0_BACCE</name>
<dbReference type="Pfam" id="PF04371">
    <property type="entry name" value="PAD_porph"/>
    <property type="match status" value="1"/>
</dbReference>
<evidence type="ECO:0000313" key="3">
    <source>
        <dbReference type="Proteomes" id="UP000190906"/>
    </source>
</evidence>
<evidence type="ECO:0000313" key="2">
    <source>
        <dbReference type="EMBL" id="OOR10402.1"/>
    </source>
</evidence>
<evidence type="ECO:0000256" key="1">
    <source>
        <dbReference type="ARBA" id="ARBA00022801"/>
    </source>
</evidence>
<dbReference type="EMBL" id="MUAJ01000027">
    <property type="protein sequence ID" value="OOR10402.1"/>
    <property type="molecule type" value="Genomic_DNA"/>
</dbReference>
<dbReference type="Proteomes" id="UP000190906">
    <property type="component" value="Unassembled WGS sequence"/>
</dbReference>
<organism evidence="2 3">
    <name type="scientific">Bacillus cereus</name>
    <dbReference type="NCBI Taxonomy" id="1396"/>
    <lineage>
        <taxon>Bacteria</taxon>
        <taxon>Bacillati</taxon>
        <taxon>Bacillota</taxon>
        <taxon>Bacilli</taxon>
        <taxon>Bacillales</taxon>
        <taxon>Bacillaceae</taxon>
        <taxon>Bacillus</taxon>
        <taxon>Bacillus cereus group</taxon>
    </lineage>
</organism>
<sequence length="349" mass="40207">MRNIENSLFYMPAEWENHEGTWLQWPHDKAHRGEGYRSKLDDIWVTMAKELHYGENVHIVVFDEEEKVHVQSKLTEANVDMDKIDFLIEETDDVWIRDNGPIFVKDKEGNLCLTHWVFNGWGDKYPYENDAVIPEKISGMHSIPKVKSSVCIEGGGIEINGNGTLMAAKTSIINENRNPTLSQEEIEIELTKYLGVTNFIWITGIRGEDNYDEDTDYHIDGAARFVNENTILYEYDPFGESESYLLEAYEKHYQELRQARNIDGNPFQLIPVPVTRKVVKEADCKGSYLNFYIGNEVVLVPIYGDEHDKLALQIMEGQFPGRRIVGIYVNELFAYGGMIHCVTQQQVNK</sequence>
<dbReference type="GO" id="GO:0004668">
    <property type="term" value="F:protein-arginine deiminase activity"/>
    <property type="evidence" value="ECO:0007669"/>
    <property type="project" value="InterPro"/>
</dbReference>
<protein>
    <submittedName>
        <fullName evidence="2">Agmatine deiminase</fullName>
    </submittedName>
</protein>
<dbReference type="GO" id="GO:0009446">
    <property type="term" value="P:putrescine biosynthetic process"/>
    <property type="evidence" value="ECO:0007669"/>
    <property type="project" value="InterPro"/>
</dbReference>
<dbReference type="Gene3D" id="3.75.10.10">
    <property type="entry name" value="L-arginine/glycine Amidinotransferase, Chain A"/>
    <property type="match status" value="1"/>
</dbReference>
<dbReference type="GO" id="GO:0047632">
    <property type="term" value="F:agmatine deiminase activity"/>
    <property type="evidence" value="ECO:0007669"/>
    <property type="project" value="TreeGrafter"/>
</dbReference>
<keyword evidence="1" id="KW-0378">Hydrolase</keyword>
<dbReference type="InterPro" id="IPR007466">
    <property type="entry name" value="Peptidyl-Arg-deiminase_porph"/>
</dbReference>
<dbReference type="PANTHER" id="PTHR31377">
    <property type="entry name" value="AGMATINE DEIMINASE-RELATED"/>
    <property type="match status" value="1"/>
</dbReference>
<dbReference type="AlphaFoldDB" id="A0A1S9TKD0"/>
<dbReference type="PANTHER" id="PTHR31377:SF0">
    <property type="entry name" value="AGMATINE DEIMINASE-RELATED"/>
    <property type="match status" value="1"/>
</dbReference>
<comment type="caution">
    <text evidence="2">The sequence shown here is derived from an EMBL/GenBank/DDBJ whole genome shotgun (WGS) entry which is preliminary data.</text>
</comment>
<accession>A0A1S9TKD0</accession>
<dbReference type="RefSeq" id="WP_078205244.1">
    <property type="nucleotide sequence ID" value="NZ_MUAJ01000027.1"/>
</dbReference>